<dbReference type="InterPro" id="IPR006593">
    <property type="entry name" value="Cyt_b561/ferric_Rdtase_TM"/>
</dbReference>
<keyword evidence="8 11" id="KW-1133">Transmembrane helix</keyword>
<name>A0A9Q0Z4K6_SALVM</name>
<keyword evidence="10 11" id="KW-0472">Membrane</keyword>
<evidence type="ECO:0000256" key="1">
    <source>
        <dbReference type="ARBA" id="ARBA00001970"/>
    </source>
</evidence>
<feature type="transmembrane region" description="Helical" evidence="11">
    <location>
        <begin position="102"/>
        <end position="123"/>
    </location>
</feature>
<dbReference type="PANTHER" id="PTHR10106:SF41">
    <property type="entry name" value="TRANSMEMBRANE ASCORBATE FERRIREDUCTASE 4-RELATED"/>
    <property type="match status" value="1"/>
</dbReference>
<evidence type="ECO:0000256" key="6">
    <source>
        <dbReference type="ARBA" id="ARBA00022723"/>
    </source>
</evidence>
<evidence type="ECO:0000313" key="13">
    <source>
        <dbReference type="EMBL" id="KAJ6721076.1"/>
    </source>
</evidence>
<reference evidence="13" key="2">
    <citation type="journal article" date="2023" name="Int. J. Mol. Sci.">
        <title>De Novo Assembly and Annotation of 11 Diverse Shrub Willow (Salix) Genomes Reveals Novel Gene Organization in Sex-Linked Regions.</title>
        <authorList>
            <person name="Hyden B."/>
            <person name="Feng K."/>
            <person name="Yates T.B."/>
            <person name="Jawdy S."/>
            <person name="Cereghino C."/>
            <person name="Smart L.B."/>
            <person name="Muchero W."/>
        </authorList>
    </citation>
    <scope>NUCLEOTIDE SEQUENCE [LARGE SCALE GENOMIC DNA]</scope>
    <source>
        <tissue evidence="13">Shoot tip</tissue>
    </source>
</reference>
<evidence type="ECO:0000256" key="4">
    <source>
        <dbReference type="ARBA" id="ARBA00022617"/>
    </source>
</evidence>
<dbReference type="InterPro" id="IPR043205">
    <property type="entry name" value="CYB561/CYBRD1-like"/>
</dbReference>
<sequence>MATSVSSSLAPLLFFAARIWGLFVAALVVSWALVFKPSFLPSIYLSRRLHLCSSPSFANGDWFHSHQWRSNFGTQMVAWFKGFQEISAFVSARTGFGFLHSWMGLICISLFGAQWLMGFMSFWHRGEARSVRMRVLPWHVFLGLYTYGLAVATAETGTARKDYIPANKQRCSQALLRIHGCQWFRTEFSFTEWHCNISRSFSQVSGRTHVP</sequence>
<dbReference type="AlphaFoldDB" id="A0A9Q0Z4K6"/>
<keyword evidence="5 11" id="KW-0812">Transmembrane</keyword>
<dbReference type="OrthoDB" id="907479at2759"/>
<evidence type="ECO:0000256" key="11">
    <source>
        <dbReference type="SAM" id="Phobius"/>
    </source>
</evidence>
<gene>
    <name evidence="13" type="ORF">OIU85_024197</name>
</gene>
<dbReference type="Pfam" id="PF03188">
    <property type="entry name" value="Cytochrom_B561"/>
    <property type="match status" value="1"/>
</dbReference>
<dbReference type="GO" id="GO:0016020">
    <property type="term" value="C:membrane"/>
    <property type="evidence" value="ECO:0007669"/>
    <property type="project" value="UniProtKB-SubCell"/>
</dbReference>
<dbReference type="EMBL" id="JAPFFL010000006">
    <property type="protein sequence ID" value="KAJ6721076.1"/>
    <property type="molecule type" value="Genomic_DNA"/>
</dbReference>
<organism evidence="13 14">
    <name type="scientific">Salix viminalis</name>
    <name type="common">Common osier</name>
    <name type="synonym">Basket willow</name>
    <dbReference type="NCBI Taxonomy" id="40686"/>
    <lineage>
        <taxon>Eukaryota</taxon>
        <taxon>Viridiplantae</taxon>
        <taxon>Streptophyta</taxon>
        <taxon>Embryophyta</taxon>
        <taxon>Tracheophyta</taxon>
        <taxon>Spermatophyta</taxon>
        <taxon>Magnoliopsida</taxon>
        <taxon>eudicotyledons</taxon>
        <taxon>Gunneridae</taxon>
        <taxon>Pentapetalae</taxon>
        <taxon>rosids</taxon>
        <taxon>fabids</taxon>
        <taxon>Malpighiales</taxon>
        <taxon>Salicaceae</taxon>
        <taxon>Saliceae</taxon>
        <taxon>Salix</taxon>
    </lineage>
</organism>
<dbReference type="GO" id="GO:0046872">
    <property type="term" value="F:metal ion binding"/>
    <property type="evidence" value="ECO:0007669"/>
    <property type="project" value="UniProtKB-KW"/>
</dbReference>
<comment type="caution">
    <text evidence="13">The sequence shown here is derived from an EMBL/GenBank/DDBJ whole genome shotgun (WGS) entry which is preliminary data.</text>
</comment>
<evidence type="ECO:0000256" key="8">
    <source>
        <dbReference type="ARBA" id="ARBA00022989"/>
    </source>
</evidence>
<evidence type="ECO:0000256" key="9">
    <source>
        <dbReference type="ARBA" id="ARBA00023004"/>
    </source>
</evidence>
<keyword evidence="6" id="KW-0479">Metal-binding</keyword>
<feature type="transmembrane region" description="Helical" evidence="11">
    <location>
        <begin position="12"/>
        <end position="34"/>
    </location>
</feature>
<keyword evidence="7" id="KW-0249">Electron transport</keyword>
<dbReference type="GO" id="GO:0016491">
    <property type="term" value="F:oxidoreductase activity"/>
    <property type="evidence" value="ECO:0007669"/>
    <property type="project" value="InterPro"/>
</dbReference>
<evidence type="ECO:0000256" key="3">
    <source>
        <dbReference type="ARBA" id="ARBA00022448"/>
    </source>
</evidence>
<dbReference type="SMART" id="SM00665">
    <property type="entry name" value="B561"/>
    <property type="match status" value="1"/>
</dbReference>
<evidence type="ECO:0000259" key="12">
    <source>
        <dbReference type="SMART" id="SM00665"/>
    </source>
</evidence>
<evidence type="ECO:0000256" key="5">
    <source>
        <dbReference type="ARBA" id="ARBA00022692"/>
    </source>
</evidence>
<dbReference type="PANTHER" id="PTHR10106">
    <property type="entry name" value="CYTOCHROME B561-RELATED"/>
    <property type="match status" value="1"/>
</dbReference>
<evidence type="ECO:0000256" key="2">
    <source>
        <dbReference type="ARBA" id="ARBA00004141"/>
    </source>
</evidence>
<feature type="transmembrane region" description="Helical" evidence="11">
    <location>
        <begin position="135"/>
        <end position="154"/>
    </location>
</feature>
<comment type="subcellular location">
    <subcellularLocation>
        <location evidence="2">Membrane</location>
        <topology evidence="2">Multi-pass membrane protein</topology>
    </subcellularLocation>
</comment>
<keyword evidence="4" id="KW-0349">Heme</keyword>
<evidence type="ECO:0000256" key="10">
    <source>
        <dbReference type="ARBA" id="ARBA00023136"/>
    </source>
</evidence>
<keyword evidence="14" id="KW-1185">Reference proteome</keyword>
<accession>A0A9Q0Z4K6</accession>
<reference evidence="13" key="1">
    <citation type="submission" date="2022-11" db="EMBL/GenBank/DDBJ databases">
        <authorList>
            <person name="Hyden B.L."/>
            <person name="Feng K."/>
            <person name="Yates T."/>
            <person name="Jawdy S."/>
            <person name="Smart L.B."/>
            <person name="Muchero W."/>
        </authorList>
    </citation>
    <scope>NUCLEOTIDE SEQUENCE</scope>
    <source>
        <tissue evidence="13">Shoot tip</tissue>
    </source>
</reference>
<feature type="domain" description="Cytochrome b561" evidence="12">
    <location>
        <begin position="9"/>
        <end position="158"/>
    </location>
</feature>
<evidence type="ECO:0000313" key="14">
    <source>
        <dbReference type="Proteomes" id="UP001151529"/>
    </source>
</evidence>
<comment type="cofactor">
    <cofactor evidence="1">
        <name>heme b</name>
        <dbReference type="ChEBI" id="CHEBI:60344"/>
    </cofactor>
</comment>
<dbReference type="Gene3D" id="1.20.120.1770">
    <property type="match status" value="1"/>
</dbReference>
<evidence type="ECO:0000256" key="7">
    <source>
        <dbReference type="ARBA" id="ARBA00022982"/>
    </source>
</evidence>
<keyword evidence="3" id="KW-0813">Transport</keyword>
<keyword evidence="9" id="KW-0408">Iron</keyword>
<protein>
    <submittedName>
        <fullName evidence="13">CYTOCHROME B561-RELATED</fullName>
    </submittedName>
</protein>
<dbReference type="Proteomes" id="UP001151529">
    <property type="component" value="Chromosome 10"/>
</dbReference>
<proteinExistence type="predicted"/>